<evidence type="ECO:0000313" key="9">
    <source>
        <dbReference type="Proteomes" id="UP001605990"/>
    </source>
</evidence>
<evidence type="ECO:0000313" key="7">
    <source>
        <dbReference type="EMBL" id="WMC90435.1"/>
    </source>
</evidence>
<sequence length="199" mass="21980">MARTGRPREFDKEQTLERALKLFWSRGYGATSIQDLVDALSVERGSLYGTFGDKRRFYLEAVRLYWEVYERRLIATLDTSPLLPALREILTHPARLDEFISDVGVPQGCLVGNTTAELVPQDTEATEIVARSYSRFTEIVTAALERAQAAGEVTDKARPEAQASMLLYLVQGLSLVSRAGLDRTAALAAIDTAVDGLRA</sequence>
<dbReference type="AlphaFoldDB" id="A0AAX3ZTY3"/>
<dbReference type="RefSeq" id="WP_019328312.1">
    <property type="nucleotide sequence ID" value="NZ_CP121271.1"/>
</dbReference>
<dbReference type="PROSITE" id="PS50977">
    <property type="entry name" value="HTH_TETR_2"/>
    <property type="match status" value="1"/>
</dbReference>
<proteinExistence type="predicted"/>
<reference evidence="7" key="1">
    <citation type="submission" date="2023-03" db="EMBL/GenBank/DDBJ databases">
        <title>Borrelidin-producing and root-colonizing Streptomyces rochei is a potent biopesticide for soil-borne oomycete-caused plant diseases.</title>
        <authorList>
            <person name="Zhou D."/>
            <person name="Wang X."/>
            <person name="Navarro-Munoz J.C."/>
            <person name="Li W."/>
            <person name="Li J."/>
            <person name="Jiu M."/>
            <person name="Deng S."/>
            <person name="Ye Y."/>
            <person name="Daly P."/>
            <person name="Wei L."/>
        </authorList>
    </citation>
    <scope>NUCLEOTIDE SEQUENCE</scope>
    <source>
        <strain evidence="7">JK1</strain>
    </source>
</reference>
<dbReference type="GeneID" id="90947268"/>
<keyword evidence="3" id="KW-0804">Transcription</keyword>
<feature type="domain" description="HTH tetR-type" evidence="5">
    <location>
        <begin position="9"/>
        <end position="69"/>
    </location>
</feature>
<dbReference type="GO" id="GO:0003677">
    <property type="term" value="F:DNA binding"/>
    <property type="evidence" value="ECO:0007669"/>
    <property type="project" value="UniProtKB-UniRule"/>
</dbReference>
<reference evidence="6 9" key="2">
    <citation type="submission" date="2024-10" db="EMBL/GenBank/DDBJ databases">
        <title>Draft genome assembly of a novel steroid transforming actinomycete isolated from African clawed frog Xenopus laevis.</title>
        <authorList>
            <person name="Bragin E."/>
            <person name="Kollerov V."/>
            <person name="Donova M.V."/>
        </authorList>
    </citation>
    <scope>NUCLEOTIDE SEQUENCE [LARGE SCALE GENOMIC DNA]</scope>
    <source>
        <strain evidence="6 9">MTOC-St3</strain>
    </source>
</reference>
<dbReference type="SUPFAM" id="SSF48498">
    <property type="entry name" value="Tetracyclin repressor-like, C-terminal domain"/>
    <property type="match status" value="1"/>
</dbReference>
<dbReference type="Gene3D" id="1.10.10.60">
    <property type="entry name" value="Homeodomain-like"/>
    <property type="match status" value="1"/>
</dbReference>
<keyword evidence="1" id="KW-0805">Transcription regulation</keyword>
<evidence type="ECO:0000313" key="6">
    <source>
        <dbReference type="EMBL" id="MFG6301022.1"/>
    </source>
</evidence>
<dbReference type="Pfam" id="PF00440">
    <property type="entry name" value="TetR_N"/>
    <property type="match status" value="1"/>
</dbReference>
<protein>
    <submittedName>
        <fullName evidence="7">TetR/AcrR family transcriptional regulator</fullName>
    </submittedName>
</protein>
<evidence type="ECO:0000256" key="4">
    <source>
        <dbReference type="PROSITE-ProRule" id="PRU00335"/>
    </source>
</evidence>
<dbReference type="InterPro" id="IPR036271">
    <property type="entry name" value="Tet_transcr_reg_TetR-rel_C_sf"/>
</dbReference>
<dbReference type="Pfam" id="PF16925">
    <property type="entry name" value="TetR_C_13"/>
    <property type="match status" value="1"/>
</dbReference>
<evidence type="ECO:0000256" key="2">
    <source>
        <dbReference type="ARBA" id="ARBA00023125"/>
    </source>
</evidence>
<keyword evidence="2 4" id="KW-0238">DNA-binding</keyword>
<dbReference type="InterPro" id="IPR009057">
    <property type="entry name" value="Homeodomain-like_sf"/>
</dbReference>
<dbReference type="Proteomes" id="UP001605990">
    <property type="component" value="Unassembled WGS sequence"/>
</dbReference>
<dbReference type="InterPro" id="IPR001647">
    <property type="entry name" value="HTH_TetR"/>
</dbReference>
<dbReference type="Proteomes" id="UP001231701">
    <property type="component" value="Chromosome"/>
</dbReference>
<evidence type="ECO:0000256" key="3">
    <source>
        <dbReference type="ARBA" id="ARBA00023163"/>
    </source>
</evidence>
<accession>A0AAX3ZTY3</accession>
<evidence type="ECO:0000259" key="5">
    <source>
        <dbReference type="PROSITE" id="PS50977"/>
    </source>
</evidence>
<organism evidence="7 8">
    <name type="scientific">Streptomyces rochei</name>
    <name type="common">Streptomyces parvullus</name>
    <dbReference type="NCBI Taxonomy" id="1928"/>
    <lineage>
        <taxon>Bacteria</taxon>
        <taxon>Bacillati</taxon>
        <taxon>Actinomycetota</taxon>
        <taxon>Actinomycetes</taxon>
        <taxon>Kitasatosporales</taxon>
        <taxon>Streptomycetaceae</taxon>
        <taxon>Streptomyces</taxon>
        <taxon>Streptomyces rochei group</taxon>
    </lineage>
</organism>
<dbReference type="EMBL" id="JBIENY010000528">
    <property type="protein sequence ID" value="MFG6301022.1"/>
    <property type="molecule type" value="Genomic_DNA"/>
</dbReference>
<dbReference type="EMBL" id="CP121271">
    <property type="protein sequence ID" value="WMC90435.1"/>
    <property type="molecule type" value="Genomic_DNA"/>
</dbReference>
<dbReference type="SUPFAM" id="SSF46689">
    <property type="entry name" value="Homeodomain-like"/>
    <property type="match status" value="1"/>
</dbReference>
<keyword evidence="9" id="KW-1185">Reference proteome</keyword>
<dbReference type="Gene3D" id="1.10.357.10">
    <property type="entry name" value="Tetracycline Repressor, domain 2"/>
    <property type="match status" value="1"/>
</dbReference>
<dbReference type="InterPro" id="IPR011075">
    <property type="entry name" value="TetR_C"/>
</dbReference>
<dbReference type="PANTHER" id="PTHR47506:SF1">
    <property type="entry name" value="HTH-TYPE TRANSCRIPTIONAL REGULATOR YJDC"/>
    <property type="match status" value="1"/>
</dbReference>
<name>A0AAX3ZTY3_STRRO</name>
<gene>
    <name evidence="6" type="ORF">ACGU38_37430</name>
    <name evidence="7" type="ORF">P7W03_34550</name>
</gene>
<dbReference type="PANTHER" id="PTHR47506">
    <property type="entry name" value="TRANSCRIPTIONAL REGULATORY PROTEIN"/>
    <property type="match status" value="1"/>
</dbReference>
<evidence type="ECO:0000256" key="1">
    <source>
        <dbReference type="ARBA" id="ARBA00023015"/>
    </source>
</evidence>
<evidence type="ECO:0000313" key="8">
    <source>
        <dbReference type="Proteomes" id="UP001231701"/>
    </source>
</evidence>
<feature type="DNA-binding region" description="H-T-H motif" evidence="4">
    <location>
        <begin position="32"/>
        <end position="51"/>
    </location>
</feature>